<dbReference type="SUPFAM" id="SSF51735">
    <property type="entry name" value="NAD(P)-binding Rossmann-fold domains"/>
    <property type="match status" value="1"/>
</dbReference>
<name>A0A0P6Y269_9CHLR</name>
<dbReference type="Gene3D" id="3.40.50.720">
    <property type="entry name" value="NAD(P)-binding Rossmann-like Domain"/>
    <property type="match status" value="1"/>
</dbReference>
<accession>A0A0P6Y269</accession>
<dbReference type="PANTHER" id="PTHR43245">
    <property type="entry name" value="BIFUNCTIONAL POLYMYXIN RESISTANCE PROTEIN ARNA"/>
    <property type="match status" value="1"/>
</dbReference>
<evidence type="ECO:0000313" key="2">
    <source>
        <dbReference type="EMBL" id="KPL91757.1"/>
    </source>
</evidence>
<dbReference type="EMBL" id="LGCM01000002">
    <property type="protein sequence ID" value="KPL91757.1"/>
    <property type="molecule type" value="Genomic_DNA"/>
</dbReference>
<dbReference type="RefSeq" id="WP_062417964.1">
    <property type="nucleotide sequence ID" value="NZ_DF967974.1"/>
</dbReference>
<dbReference type="InterPro" id="IPR001509">
    <property type="entry name" value="Epimerase_deHydtase"/>
</dbReference>
<comment type="caution">
    <text evidence="2">The sequence shown here is derived from an EMBL/GenBank/DDBJ whole genome shotgun (WGS) entry which is preliminary data.</text>
</comment>
<dbReference type="CDD" id="cd05265">
    <property type="entry name" value="SDR_a1"/>
    <property type="match status" value="1"/>
</dbReference>
<dbReference type="AlphaFoldDB" id="A0A0P6Y269"/>
<dbReference type="PROSITE" id="PS51257">
    <property type="entry name" value="PROKAR_LIPOPROTEIN"/>
    <property type="match status" value="1"/>
</dbReference>
<evidence type="ECO:0000259" key="1">
    <source>
        <dbReference type="Pfam" id="PF01370"/>
    </source>
</evidence>
<dbReference type="Proteomes" id="UP000050501">
    <property type="component" value="Unassembled WGS sequence"/>
</dbReference>
<dbReference type="PATRIC" id="fig|229921.5.peg.3408"/>
<dbReference type="STRING" id="229921.ADN01_00215"/>
<evidence type="ECO:0000313" key="3">
    <source>
        <dbReference type="Proteomes" id="UP000050501"/>
    </source>
</evidence>
<dbReference type="InterPro" id="IPR050177">
    <property type="entry name" value="Lipid_A_modif_metabolic_enz"/>
</dbReference>
<reference evidence="2 3" key="1">
    <citation type="submission" date="2015-07" db="EMBL/GenBank/DDBJ databases">
        <title>Genome sequence of Levilinea saccharolytica DSM 16555.</title>
        <authorList>
            <person name="Hemp J."/>
            <person name="Ward L.M."/>
            <person name="Pace L.A."/>
            <person name="Fischer W.W."/>
        </authorList>
    </citation>
    <scope>NUCLEOTIDE SEQUENCE [LARGE SCALE GENOMIC DNA]</scope>
    <source>
        <strain evidence="2 3">KIBI-1</strain>
    </source>
</reference>
<dbReference type="OrthoDB" id="9776016at2"/>
<dbReference type="Pfam" id="PF01370">
    <property type="entry name" value="Epimerase"/>
    <property type="match status" value="1"/>
</dbReference>
<organism evidence="2 3">
    <name type="scientific">Levilinea saccharolytica</name>
    <dbReference type="NCBI Taxonomy" id="229921"/>
    <lineage>
        <taxon>Bacteria</taxon>
        <taxon>Bacillati</taxon>
        <taxon>Chloroflexota</taxon>
        <taxon>Anaerolineae</taxon>
        <taxon>Anaerolineales</taxon>
        <taxon>Anaerolineaceae</taxon>
        <taxon>Levilinea</taxon>
    </lineage>
</organism>
<sequence length="331" mass="36953">MKVLFIGGTGIISSGCAPLAVERGMELYLMNRGQSFRPPAAGTHLLVGDIRERESALRALGDHTFDAVVNWVAYLPEQVEMDLELFRGRTDQYVFISSASAYQTPPRRLPVTEATVLDNPFWQYSRNKIACEERLLRAYREEKFPVTVVRPSHTYAPSYLPVEGGYSVLDRMLRGEPVIVHGDGTSLWTLTHHTDFARGFLGLLGNSHALGETYHITSDEWLTWDQIHAMIAQAAGTRAKIVHVPSEVIAAFDAEWGASLLGDKAHSRVFDNQKIKRAVPDFRAVIPFSQGVKEIVAWHQAHPQDCKVDAAYNRTTERILAAMRGVRPGES</sequence>
<keyword evidence="3" id="KW-1185">Reference proteome</keyword>
<feature type="domain" description="NAD-dependent epimerase/dehydratase" evidence="1">
    <location>
        <begin position="4"/>
        <end position="215"/>
    </location>
</feature>
<gene>
    <name evidence="2" type="ORF">ADN01_00215</name>
</gene>
<dbReference type="InterPro" id="IPR036291">
    <property type="entry name" value="NAD(P)-bd_dom_sf"/>
</dbReference>
<proteinExistence type="predicted"/>
<protein>
    <submittedName>
        <fullName evidence="2">NAD-dependent dehydratase</fullName>
    </submittedName>
</protein>